<dbReference type="RefSeq" id="WP_019439592.1">
    <property type="nucleotide sequence ID" value="NZ_ALOE01000002.1"/>
</dbReference>
<dbReference type="AlphaFoldDB" id="A0A5J6WQT7"/>
<accession>A0A5J6WQT7</accession>
<name>A0A5J6WQT7_MORMI</name>
<keyword evidence="3" id="KW-1185">Reference proteome</keyword>
<evidence type="ECO:0000256" key="1">
    <source>
        <dbReference type="SAM" id="Phobius"/>
    </source>
</evidence>
<protein>
    <submittedName>
        <fullName evidence="2">ATP-binding protein</fullName>
    </submittedName>
</protein>
<reference evidence="2 3" key="1">
    <citation type="submission" date="2019-09" db="EMBL/GenBank/DDBJ databases">
        <title>Hybrid Assembly of the complete Genome of the Deep-Sea Bacterium Moritella marina from long Nanopore and Illumina reads.</title>
        <authorList>
            <person name="Magin S."/>
            <person name="Georgoulis A."/>
            <person name="Papadimitriou K."/>
            <person name="Iliakis G."/>
            <person name="Vorgias C.E."/>
        </authorList>
    </citation>
    <scope>NUCLEOTIDE SEQUENCE [LARGE SCALE GENOMIC DNA]</scope>
    <source>
        <strain evidence="2 3">MP-1</strain>
    </source>
</reference>
<feature type="transmembrane region" description="Helical" evidence="1">
    <location>
        <begin position="15"/>
        <end position="34"/>
    </location>
</feature>
<keyword evidence="1" id="KW-1133">Transmembrane helix</keyword>
<dbReference type="OrthoDB" id="5876198at2"/>
<dbReference type="KEGG" id="mmaa:FR932_13265"/>
<dbReference type="InterPro" id="IPR031582">
    <property type="entry name" value="TadF"/>
</dbReference>
<dbReference type="GO" id="GO:0005524">
    <property type="term" value="F:ATP binding"/>
    <property type="evidence" value="ECO:0007669"/>
    <property type="project" value="UniProtKB-KW"/>
</dbReference>
<dbReference type="Proteomes" id="UP000327424">
    <property type="component" value="Chromosome"/>
</dbReference>
<gene>
    <name evidence="2" type="ORF">FR932_13265</name>
</gene>
<keyword evidence="2" id="KW-0067">ATP-binding</keyword>
<evidence type="ECO:0000313" key="2">
    <source>
        <dbReference type="EMBL" id="QFI38752.1"/>
    </source>
</evidence>
<keyword evidence="2" id="KW-0547">Nucleotide-binding</keyword>
<proteinExistence type="predicted"/>
<organism evidence="2 3">
    <name type="scientific">Moritella marina ATCC 15381</name>
    <dbReference type="NCBI Taxonomy" id="1202962"/>
    <lineage>
        <taxon>Bacteria</taxon>
        <taxon>Pseudomonadati</taxon>
        <taxon>Pseudomonadota</taxon>
        <taxon>Gammaproteobacteria</taxon>
        <taxon>Alteromonadales</taxon>
        <taxon>Moritellaceae</taxon>
        <taxon>Moritella</taxon>
    </lineage>
</organism>
<sequence length="178" mass="20269">MHLSFKQGGNFTVEFAIVGVMFSLILVFSTDVIIKLSLKGKLDRLSYSVANILRERTQFQYENYVLANKEVEILNRIAKSSMRRTSHNFDGKRWGLSIEALQFNAQNEMSVSSFRGGNQSITPYVAMNELANLAVQTSWGRKATIYRVTMMYKTDNWFGELIGEEFNRVSSSSVIIGR</sequence>
<dbReference type="Pfam" id="PF16964">
    <property type="entry name" value="TadF"/>
    <property type="match status" value="1"/>
</dbReference>
<keyword evidence="1" id="KW-0812">Transmembrane</keyword>
<keyword evidence="1" id="KW-0472">Membrane</keyword>
<evidence type="ECO:0000313" key="3">
    <source>
        <dbReference type="Proteomes" id="UP000327424"/>
    </source>
</evidence>
<dbReference type="EMBL" id="CP044399">
    <property type="protein sequence ID" value="QFI38752.1"/>
    <property type="molecule type" value="Genomic_DNA"/>
</dbReference>